<protein>
    <submittedName>
        <fullName evidence="2">Sugar lactone lactonase YvrE</fullName>
    </submittedName>
</protein>
<evidence type="ECO:0000256" key="1">
    <source>
        <dbReference type="SAM" id="SignalP"/>
    </source>
</evidence>
<dbReference type="AlphaFoldDB" id="A0A1G7BFG9"/>
<dbReference type="RefSeq" id="WP_068307596.1">
    <property type="nucleotide sequence ID" value="NZ_FNAK01000005.1"/>
</dbReference>
<evidence type="ECO:0000313" key="3">
    <source>
        <dbReference type="Proteomes" id="UP000183685"/>
    </source>
</evidence>
<sequence>MRLKTSLTITVFTALLATSVSHACVPGADTDTLPPPLQDLLADGCESSAIYHTAGFLLRREQPDAALPWLRALEARGWQLGLDAEVPEGTEALAVTKRLNARVVPAPRATPGRRLQAPSFFPEGIAADGASGRLFLGSLTENRVAVIPETGPATFWPLPAHDKLRAIYGIKYDADANQLWVLRNRTDVNDVQDDAPAAEILLLDGQTGALVRSWPMPAGTPTELNDLCLTTTHAYVTDSRGKRVLVLDRNRGSLTPLQINRRLYYPNGIVCHRGDSLYVADALGLMRIDAEAGASVRLEAPEGQTLGGLDGLALDGDSIIAVQNGIGLPRLIAIDVSVSPASVTLLDSGNPAYDIPTTVALMNGTAHVIANSQMDMIDRFHDAPEETESLLSPVVILKLRLDNKQRATGYEKPRSP</sequence>
<dbReference type="Gene3D" id="2.120.10.30">
    <property type="entry name" value="TolB, C-terminal domain"/>
    <property type="match status" value="1"/>
</dbReference>
<reference evidence="2 3" key="1">
    <citation type="submission" date="2016-10" db="EMBL/GenBank/DDBJ databases">
        <authorList>
            <person name="de Groot N.N."/>
        </authorList>
    </citation>
    <scope>NUCLEOTIDE SEQUENCE [LARGE SCALE GENOMIC DNA]</scope>
    <source>
        <strain evidence="2 3">CGMCC 1.9109</strain>
    </source>
</reference>
<feature type="chain" id="PRO_5010201396" evidence="1">
    <location>
        <begin position="24"/>
        <end position="416"/>
    </location>
</feature>
<evidence type="ECO:0000313" key="2">
    <source>
        <dbReference type="EMBL" id="SDE24985.1"/>
    </source>
</evidence>
<accession>A0A1G7BFG9</accession>
<proteinExistence type="predicted"/>
<gene>
    <name evidence="2" type="ORF">SAMN04488071_2465</name>
</gene>
<dbReference type="InterPro" id="IPR011042">
    <property type="entry name" value="6-blade_b-propeller_TolB-like"/>
</dbReference>
<name>A0A1G7BFG9_9PROT</name>
<organism evidence="2 3">
    <name type="scientific">Kordiimonas lacus</name>
    <dbReference type="NCBI Taxonomy" id="637679"/>
    <lineage>
        <taxon>Bacteria</taxon>
        <taxon>Pseudomonadati</taxon>
        <taxon>Pseudomonadota</taxon>
        <taxon>Alphaproteobacteria</taxon>
        <taxon>Kordiimonadales</taxon>
        <taxon>Kordiimonadaceae</taxon>
        <taxon>Kordiimonas</taxon>
    </lineage>
</organism>
<keyword evidence="1" id="KW-0732">Signal</keyword>
<dbReference type="EMBL" id="FNAK01000005">
    <property type="protein sequence ID" value="SDE24985.1"/>
    <property type="molecule type" value="Genomic_DNA"/>
</dbReference>
<keyword evidence="3" id="KW-1185">Reference proteome</keyword>
<dbReference type="OrthoDB" id="8584394at2"/>
<dbReference type="STRING" id="637679.GCA_001550055_03630"/>
<dbReference type="SUPFAM" id="SSF63825">
    <property type="entry name" value="YWTD domain"/>
    <property type="match status" value="1"/>
</dbReference>
<feature type="signal peptide" evidence="1">
    <location>
        <begin position="1"/>
        <end position="23"/>
    </location>
</feature>
<dbReference type="Proteomes" id="UP000183685">
    <property type="component" value="Unassembled WGS sequence"/>
</dbReference>